<name>A0AAV6KCV2_9ERIC</name>
<organism evidence="2 3">
    <name type="scientific">Rhododendron griersonianum</name>
    <dbReference type="NCBI Taxonomy" id="479676"/>
    <lineage>
        <taxon>Eukaryota</taxon>
        <taxon>Viridiplantae</taxon>
        <taxon>Streptophyta</taxon>
        <taxon>Embryophyta</taxon>
        <taxon>Tracheophyta</taxon>
        <taxon>Spermatophyta</taxon>
        <taxon>Magnoliopsida</taxon>
        <taxon>eudicotyledons</taxon>
        <taxon>Gunneridae</taxon>
        <taxon>Pentapetalae</taxon>
        <taxon>asterids</taxon>
        <taxon>Ericales</taxon>
        <taxon>Ericaceae</taxon>
        <taxon>Ericoideae</taxon>
        <taxon>Rhodoreae</taxon>
        <taxon>Rhododendron</taxon>
    </lineage>
</organism>
<proteinExistence type="predicted"/>
<reference evidence="2" key="1">
    <citation type="submission" date="2020-08" db="EMBL/GenBank/DDBJ databases">
        <title>Plant Genome Project.</title>
        <authorList>
            <person name="Zhang R.-G."/>
        </authorList>
    </citation>
    <scope>NUCLEOTIDE SEQUENCE</scope>
    <source>
        <strain evidence="2">WSP0</strain>
        <tissue evidence="2">Leaf</tissue>
    </source>
</reference>
<comment type="caution">
    <text evidence="2">The sequence shown here is derived from an EMBL/GenBank/DDBJ whole genome shotgun (WGS) entry which is preliminary data.</text>
</comment>
<evidence type="ECO:0000256" key="1">
    <source>
        <dbReference type="SAM" id="Coils"/>
    </source>
</evidence>
<evidence type="ECO:0000313" key="2">
    <source>
        <dbReference type="EMBL" id="KAG5550175.1"/>
    </source>
</evidence>
<protein>
    <submittedName>
        <fullName evidence="2">Uncharacterized protein</fullName>
    </submittedName>
</protein>
<dbReference type="EMBL" id="JACTNZ010000005">
    <property type="protein sequence ID" value="KAG5550175.1"/>
    <property type="molecule type" value="Genomic_DNA"/>
</dbReference>
<gene>
    <name evidence="2" type="ORF">RHGRI_015209</name>
</gene>
<evidence type="ECO:0000313" key="3">
    <source>
        <dbReference type="Proteomes" id="UP000823749"/>
    </source>
</evidence>
<sequence>MKNLELKAKLQKEYDAMERKVKQLEGMESKLKEDKQKMKLQLQKHANNQSRWLEQYQMHIHLESIPVRDATQMVHLQIAIAVNGHAPSQWGGKEDL</sequence>
<keyword evidence="1" id="KW-0175">Coiled coil</keyword>
<dbReference type="Proteomes" id="UP000823749">
    <property type="component" value="Chromosome 5"/>
</dbReference>
<accession>A0AAV6KCV2</accession>
<feature type="coiled-coil region" evidence="1">
    <location>
        <begin position="7"/>
        <end position="48"/>
    </location>
</feature>
<dbReference type="AlphaFoldDB" id="A0AAV6KCV2"/>
<keyword evidence="3" id="KW-1185">Reference proteome</keyword>